<feature type="domain" description="MYND-type" evidence="5">
    <location>
        <begin position="279"/>
        <end position="317"/>
    </location>
</feature>
<dbReference type="InterPro" id="IPR044508">
    <property type="entry name" value="At5g50450/At1g67340-like"/>
</dbReference>
<dbReference type="Gene3D" id="6.10.140.2220">
    <property type="match status" value="1"/>
</dbReference>
<keyword evidence="7" id="KW-1185">Reference proteome</keyword>
<evidence type="ECO:0000256" key="2">
    <source>
        <dbReference type="ARBA" id="ARBA00022771"/>
    </source>
</evidence>
<accession>A0AAD7FN07</accession>
<proteinExistence type="predicted"/>
<protein>
    <recommendedName>
        <fullName evidence="5">MYND-type domain-containing protein</fullName>
    </recommendedName>
</protein>
<comment type="caution">
    <text evidence="6">The sequence shown here is derived from an EMBL/GenBank/DDBJ whole genome shotgun (WGS) entry which is preliminary data.</text>
</comment>
<name>A0AAD7FN07_9AGAR</name>
<dbReference type="AlphaFoldDB" id="A0AAD7FN07"/>
<evidence type="ECO:0000256" key="4">
    <source>
        <dbReference type="PROSITE-ProRule" id="PRU00134"/>
    </source>
</evidence>
<reference evidence="6" key="1">
    <citation type="submission" date="2023-03" db="EMBL/GenBank/DDBJ databases">
        <title>Massive genome expansion in bonnet fungi (Mycena s.s.) driven by repeated elements and novel gene families across ecological guilds.</title>
        <authorList>
            <consortium name="Lawrence Berkeley National Laboratory"/>
            <person name="Harder C.B."/>
            <person name="Miyauchi S."/>
            <person name="Viragh M."/>
            <person name="Kuo A."/>
            <person name="Thoen E."/>
            <person name="Andreopoulos B."/>
            <person name="Lu D."/>
            <person name="Skrede I."/>
            <person name="Drula E."/>
            <person name="Henrissat B."/>
            <person name="Morin E."/>
            <person name="Kohler A."/>
            <person name="Barry K."/>
            <person name="LaButti K."/>
            <person name="Morin E."/>
            <person name="Salamov A."/>
            <person name="Lipzen A."/>
            <person name="Mereny Z."/>
            <person name="Hegedus B."/>
            <person name="Baldrian P."/>
            <person name="Stursova M."/>
            <person name="Weitz H."/>
            <person name="Taylor A."/>
            <person name="Grigoriev I.V."/>
            <person name="Nagy L.G."/>
            <person name="Martin F."/>
            <person name="Kauserud H."/>
        </authorList>
    </citation>
    <scope>NUCLEOTIDE SEQUENCE</scope>
    <source>
        <strain evidence="6">9284</strain>
    </source>
</reference>
<dbReference type="Pfam" id="PF01753">
    <property type="entry name" value="zf-MYND"/>
    <property type="match status" value="1"/>
</dbReference>
<evidence type="ECO:0000256" key="1">
    <source>
        <dbReference type="ARBA" id="ARBA00022723"/>
    </source>
</evidence>
<dbReference type="PROSITE" id="PS50865">
    <property type="entry name" value="ZF_MYND_2"/>
    <property type="match status" value="1"/>
</dbReference>
<dbReference type="PANTHER" id="PTHR46758">
    <property type="entry name" value="MYND DOMAIN-CONTAINING"/>
    <property type="match status" value="1"/>
</dbReference>
<keyword evidence="3" id="KW-0862">Zinc</keyword>
<evidence type="ECO:0000313" key="6">
    <source>
        <dbReference type="EMBL" id="KAJ7628851.1"/>
    </source>
</evidence>
<dbReference type="EMBL" id="JARKIF010000010">
    <property type="protein sequence ID" value="KAJ7628851.1"/>
    <property type="molecule type" value="Genomic_DNA"/>
</dbReference>
<organism evidence="6 7">
    <name type="scientific">Roridomyces roridus</name>
    <dbReference type="NCBI Taxonomy" id="1738132"/>
    <lineage>
        <taxon>Eukaryota</taxon>
        <taxon>Fungi</taxon>
        <taxon>Dikarya</taxon>
        <taxon>Basidiomycota</taxon>
        <taxon>Agaricomycotina</taxon>
        <taxon>Agaricomycetes</taxon>
        <taxon>Agaricomycetidae</taxon>
        <taxon>Agaricales</taxon>
        <taxon>Marasmiineae</taxon>
        <taxon>Mycenaceae</taxon>
        <taxon>Roridomyces</taxon>
    </lineage>
</organism>
<evidence type="ECO:0000313" key="7">
    <source>
        <dbReference type="Proteomes" id="UP001221142"/>
    </source>
</evidence>
<evidence type="ECO:0000259" key="5">
    <source>
        <dbReference type="PROSITE" id="PS50865"/>
    </source>
</evidence>
<dbReference type="SUPFAM" id="SSF144232">
    <property type="entry name" value="HIT/MYND zinc finger-like"/>
    <property type="match status" value="1"/>
</dbReference>
<dbReference type="PANTHER" id="PTHR46758:SF2">
    <property type="entry name" value="OJ1485_B09.11 PROTEIN"/>
    <property type="match status" value="1"/>
</dbReference>
<evidence type="ECO:0000256" key="3">
    <source>
        <dbReference type="ARBA" id="ARBA00022833"/>
    </source>
</evidence>
<dbReference type="Proteomes" id="UP001221142">
    <property type="component" value="Unassembled WGS sequence"/>
</dbReference>
<dbReference type="GO" id="GO:0008270">
    <property type="term" value="F:zinc ion binding"/>
    <property type="evidence" value="ECO:0007669"/>
    <property type="project" value="UniProtKB-KW"/>
</dbReference>
<keyword evidence="1" id="KW-0479">Metal-binding</keyword>
<gene>
    <name evidence="6" type="ORF">FB45DRAFT_867824</name>
</gene>
<dbReference type="InterPro" id="IPR002893">
    <property type="entry name" value="Znf_MYND"/>
</dbReference>
<keyword evidence="2 4" id="KW-0863">Zinc-finger</keyword>
<sequence length="493" mass="55281">MNFITLVGRIIKRCSSMACTVHAEPGFLTSVVQVWVLSATQNAWRPGVQTAALETILYLLAPILVDIQNHPERHAQLVEASGGSLGDFAALVAHLISHMANDDMKKSIHFMKTALGTIFVTIYATQTLHSQFPRLLLEQGIVRTLVTTLRHLHSRSPHGDQALPAGFDTALAYMIYIIQALDAGLFQVLAYFLENPRVVGVEKLRDFFVKTLGCSLAFRSLLIPLRSSLASVHINVAPDSPNWDTWSFFLAATDELMPLVQTHDSRDRVSMRACDNVECVRVSRKTDFKSCSGCESVHYCSRNCQRSDWKRGHSKHCAAIRIHSIKDPETVSHRDLSFFPTMVEDMHTTTPASILLAKLVVMHRKLNTEHFTTFQYINGEFKVQTEPATRNEPGFKFGRDFFGPIWDDQLSRVAASGGRMLLHVFVANEGPGKCVGRILPLRMRNGALRAGLEVLSREVPPGMERPRDFKRHPGFVLRVEALARLTCRQGEFH</sequence>